<gene>
    <name evidence="1" type="ORF">ACFFTL_39805</name>
</gene>
<keyword evidence="2" id="KW-1185">Reference proteome</keyword>
<name>A0ABV5RK54_9ACTN</name>
<evidence type="ECO:0000313" key="1">
    <source>
        <dbReference type="EMBL" id="MFB9578252.1"/>
    </source>
</evidence>
<evidence type="ECO:0000313" key="2">
    <source>
        <dbReference type="Proteomes" id="UP001589710"/>
    </source>
</evidence>
<dbReference type="RefSeq" id="WP_345516144.1">
    <property type="nucleotide sequence ID" value="NZ_BAAAXD010000035.1"/>
</dbReference>
<proteinExistence type="predicted"/>
<sequence length="82" mass="9014">MTETERVDCTDCFALPGPDNTRIAYVKTGGGISETWHAPDCPALAITQINMEEGSKRVREQDAWARGVFPAAHERLRKAATP</sequence>
<comment type="caution">
    <text evidence="1">The sequence shown here is derived from an EMBL/GenBank/DDBJ whole genome shotgun (WGS) entry which is preliminary data.</text>
</comment>
<dbReference type="EMBL" id="JBHMCG010000173">
    <property type="protein sequence ID" value="MFB9578252.1"/>
    <property type="molecule type" value="Genomic_DNA"/>
</dbReference>
<protein>
    <submittedName>
        <fullName evidence="1">Uncharacterized protein</fullName>
    </submittedName>
</protein>
<accession>A0ABV5RK54</accession>
<reference evidence="1 2" key="1">
    <citation type="submission" date="2024-09" db="EMBL/GenBank/DDBJ databases">
        <authorList>
            <person name="Sun Q."/>
            <person name="Mori K."/>
        </authorList>
    </citation>
    <scope>NUCLEOTIDE SEQUENCE [LARGE SCALE GENOMIC DNA]</scope>
    <source>
        <strain evidence="1 2">JCM 3331</strain>
    </source>
</reference>
<dbReference type="Proteomes" id="UP001589710">
    <property type="component" value="Unassembled WGS sequence"/>
</dbReference>
<organism evidence="1 2">
    <name type="scientific">Streptomyces yanii</name>
    <dbReference type="NCBI Taxonomy" id="78510"/>
    <lineage>
        <taxon>Bacteria</taxon>
        <taxon>Bacillati</taxon>
        <taxon>Actinomycetota</taxon>
        <taxon>Actinomycetes</taxon>
        <taxon>Kitasatosporales</taxon>
        <taxon>Streptomycetaceae</taxon>
        <taxon>Streptomyces</taxon>
    </lineage>
</organism>